<keyword evidence="12" id="KW-1185">Reference proteome</keyword>
<evidence type="ECO:0000256" key="1">
    <source>
        <dbReference type="ARBA" id="ARBA00004141"/>
    </source>
</evidence>
<evidence type="ECO:0000256" key="2">
    <source>
        <dbReference type="ARBA" id="ARBA00005194"/>
    </source>
</evidence>
<evidence type="ECO:0000256" key="7">
    <source>
        <dbReference type="ARBA" id="ARBA00022989"/>
    </source>
</evidence>
<dbReference type="GO" id="GO:0019367">
    <property type="term" value="P:fatty acid elongation, saturated fatty acid"/>
    <property type="evidence" value="ECO:0007669"/>
    <property type="project" value="TreeGrafter"/>
</dbReference>
<organism evidence="12 13">
    <name type="scientific">Mesorhabditis belari</name>
    <dbReference type="NCBI Taxonomy" id="2138241"/>
    <lineage>
        <taxon>Eukaryota</taxon>
        <taxon>Metazoa</taxon>
        <taxon>Ecdysozoa</taxon>
        <taxon>Nematoda</taxon>
        <taxon>Chromadorea</taxon>
        <taxon>Rhabditida</taxon>
        <taxon>Rhabditina</taxon>
        <taxon>Rhabditomorpha</taxon>
        <taxon>Rhabditoidea</taxon>
        <taxon>Rhabditidae</taxon>
        <taxon>Mesorhabditinae</taxon>
        <taxon>Mesorhabditis</taxon>
    </lineage>
</organism>
<keyword evidence="9 11" id="KW-0472">Membrane</keyword>
<dbReference type="PANTHER" id="PTHR11157:SF156">
    <property type="entry name" value="FATTY ACID ELONGATION PROTEIN 4-RELATED"/>
    <property type="match status" value="1"/>
</dbReference>
<evidence type="ECO:0000256" key="11">
    <source>
        <dbReference type="RuleBase" id="RU361115"/>
    </source>
</evidence>
<evidence type="ECO:0000256" key="5">
    <source>
        <dbReference type="ARBA" id="ARBA00022692"/>
    </source>
</evidence>
<comment type="subcellular location">
    <subcellularLocation>
        <location evidence="1">Membrane</location>
        <topology evidence="1">Multi-pass membrane protein</topology>
    </subcellularLocation>
</comment>
<dbReference type="WBParaSite" id="MBELARI_LOCUS5813">
    <property type="protein sequence ID" value="MBELARI_LOCUS5813"/>
    <property type="gene ID" value="MBELARI_LOCUS5813"/>
</dbReference>
<feature type="transmembrane region" description="Helical" evidence="11">
    <location>
        <begin position="21"/>
        <end position="43"/>
    </location>
</feature>
<evidence type="ECO:0000256" key="3">
    <source>
        <dbReference type="ARBA" id="ARBA00022516"/>
    </source>
</evidence>
<evidence type="ECO:0000256" key="8">
    <source>
        <dbReference type="ARBA" id="ARBA00023098"/>
    </source>
</evidence>
<dbReference type="GO" id="GO:0034625">
    <property type="term" value="P:fatty acid elongation, monounsaturated fatty acid"/>
    <property type="evidence" value="ECO:0007669"/>
    <property type="project" value="TreeGrafter"/>
</dbReference>
<evidence type="ECO:0000313" key="13">
    <source>
        <dbReference type="WBParaSite" id="MBELARI_LOCUS5813"/>
    </source>
</evidence>
<keyword evidence="3 11" id="KW-0444">Lipid biosynthesis</keyword>
<evidence type="ECO:0000256" key="4">
    <source>
        <dbReference type="ARBA" id="ARBA00022679"/>
    </source>
</evidence>
<keyword evidence="10 11" id="KW-0275">Fatty acid biosynthesis</keyword>
<dbReference type="GO" id="GO:0030148">
    <property type="term" value="P:sphingolipid biosynthetic process"/>
    <property type="evidence" value="ECO:0007669"/>
    <property type="project" value="TreeGrafter"/>
</dbReference>
<dbReference type="GO" id="GO:0034626">
    <property type="term" value="P:fatty acid elongation, polyunsaturated fatty acid"/>
    <property type="evidence" value="ECO:0007669"/>
    <property type="project" value="TreeGrafter"/>
</dbReference>
<evidence type="ECO:0000256" key="9">
    <source>
        <dbReference type="ARBA" id="ARBA00023136"/>
    </source>
</evidence>
<proteinExistence type="inferred from homology"/>
<comment type="pathway">
    <text evidence="2">Lipid metabolism; fatty acid biosynthesis.</text>
</comment>
<sequence length="96" mass="11526">MYFYYTLTAMGIKVPRKISKWVTIIQTTQMLIGVMISCCVLWIKQNTDWKCQQSRANLSLAFLIYTTFLILFLHFYWSTYIRHRSIKSESDKEKKL</sequence>
<dbReference type="InterPro" id="IPR002076">
    <property type="entry name" value="ELO_fam"/>
</dbReference>
<dbReference type="EC" id="2.3.1.199" evidence="11"/>
<dbReference type="GO" id="GO:0005789">
    <property type="term" value="C:endoplasmic reticulum membrane"/>
    <property type="evidence" value="ECO:0007669"/>
    <property type="project" value="TreeGrafter"/>
</dbReference>
<feature type="transmembrane region" description="Helical" evidence="11">
    <location>
        <begin position="58"/>
        <end position="77"/>
    </location>
</feature>
<reference evidence="13" key="1">
    <citation type="submission" date="2024-02" db="UniProtKB">
        <authorList>
            <consortium name="WormBaseParasite"/>
        </authorList>
    </citation>
    <scope>IDENTIFICATION</scope>
</reference>
<dbReference type="AlphaFoldDB" id="A0AAF3FFS1"/>
<dbReference type="PANTHER" id="PTHR11157">
    <property type="entry name" value="FATTY ACID ACYL TRANSFERASE-RELATED"/>
    <property type="match status" value="1"/>
</dbReference>
<comment type="catalytic activity">
    <reaction evidence="11">
        <text>a very-long-chain acyl-CoA + malonyl-CoA + H(+) = a very-long-chain 3-oxoacyl-CoA + CO2 + CoA</text>
        <dbReference type="Rhea" id="RHEA:32727"/>
        <dbReference type="ChEBI" id="CHEBI:15378"/>
        <dbReference type="ChEBI" id="CHEBI:16526"/>
        <dbReference type="ChEBI" id="CHEBI:57287"/>
        <dbReference type="ChEBI" id="CHEBI:57384"/>
        <dbReference type="ChEBI" id="CHEBI:90725"/>
        <dbReference type="ChEBI" id="CHEBI:90736"/>
        <dbReference type="EC" id="2.3.1.199"/>
    </reaction>
</comment>
<dbReference type="GO" id="GO:0009922">
    <property type="term" value="F:fatty acid elongase activity"/>
    <property type="evidence" value="ECO:0007669"/>
    <property type="project" value="UniProtKB-EC"/>
</dbReference>
<evidence type="ECO:0000256" key="6">
    <source>
        <dbReference type="ARBA" id="ARBA00022832"/>
    </source>
</evidence>
<comment type="caution">
    <text evidence="11">Lacks conserved residue(s) required for the propagation of feature annotation.</text>
</comment>
<evidence type="ECO:0000256" key="10">
    <source>
        <dbReference type="ARBA" id="ARBA00023160"/>
    </source>
</evidence>
<dbReference type="Proteomes" id="UP000887575">
    <property type="component" value="Unassembled WGS sequence"/>
</dbReference>
<dbReference type="GO" id="GO:0042761">
    <property type="term" value="P:very long-chain fatty acid biosynthetic process"/>
    <property type="evidence" value="ECO:0007669"/>
    <property type="project" value="TreeGrafter"/>
</dbReference>
<accession>A0AAF3FFS1</accession>
<keyword evidence="7 11" id="KW-1133">Transmembrane helix</keyword>
<keyword evidence="6 11" id="KW-0276">Fatty acid metabolism</keyword>
<keyword evidence="4 11" id="KW-0808">Transferase</keyword>
<comment type="similarity">
    <text evidence="11">Belongs to the ELO family.</text>
</comment>
<dbReference type="Pfam" id="PF01151">
    <property type="entry name" value="ELO"/>
    <property type="match status" value="1"/>
</dbReference>
<protein>
    <recommendedName>
        <fullName evidence="11">Elongation of very long chain fatty acids protein</fullName>
        <ecNumber evidence="11">2.3.1.199</ecNumber>
    </recommendedName>
    <alternativeName>
        <fullName evidence="11">Very-long-chain 3-oxoacyl-CoA synthase</fullName>
    </alternativeName>
</protein>
<keyword evidence="5 11" id="KW-0812">Transmembrane</keyword>
<evidence type="ECO:0000313" key="12">
    <source>
        <dbReference type="Proteomes" id="UP000887575"/>
    </source>
</evidence>
<name>A0AAF3FFS1_9BILA</name>
<keyword evidence="8 11" id="KW-0443">Lipid metabolism</keyword>